<dbReference type="Proteomes" id="UP001157502">
    <property type="component" value="Chromosome 8"/>
</dbReference>
<comment type="caution">
    <text evidence="1">The sequence shown here is derived from an EMBL/GenBank/DDBJ whole genome shotgun (WGS) entry which is preliminary data.</text>
</comment>
<gene>
    <name evidence="1" type="ORF">DPEC_G00102600</name>
</gene>
<dbReference type="EMBL" id="CM055735">
    <property type="protein sequence ID" value="KAJ8008226.1"/>
    <property type="molecule type" value="Genomic_DNA"/>
</dbReference>
<sequence length="640" mass="70519">MNSAQDLLIIYESEAKQWAVYLRSVFTGAIRESGIWCYDIATVTSRREDFLQLGRYKVKLLILSKGMLEGMCQLRRFFLARVLKPAPSVVVLLCGVDSLAPLLELVPLREDECLQISSEQDAEHYLSAVTDIVHRGRPTTSGSGGATPGKLAGPKQNQKVESGPLIAASSTNLHSMLVVPARVPCGSPGTVYVCIKDTVASEDAEVVFDRSKQRVRVKPVHWNKHVLCVSAPDFPAGSVELTLYCSGVAMGKAQLHYHSVLEEISRLLTGVADPLLFMCQALQVSSAEQLDQKLSSMLLKAMPSTGLLGLREDDTPDSATKASPFKHLPPPPEPQLEELPSLLHFAAKNGLKDVSRALLQCPGAKTALCTANCRGQMPAQIAQHHGHAGLHVLLQQALIMFTSDKDSEDTSDYEMKGAAGTPGAPDTRMEKWTAGGECMEEKEEVYTPLGLDDEEYDTICTSSGDVVIANRPPAPTPRPEVTPVKEDSTPYIAQVFHKKMTQGDAETLYSLPARHARVQDNISSTYDTFVPSQPPGLEQLIELQESVKNGSLSMDEALEKFNDWQRVQKNLGAIQQERLHQLRESIISSRRVDDSVYDKIHIVHHTPDVDEGRRESLPVNFYSKPLKAQHTNFVWKADKR</sequence>
<protein>
    <submittedName>
        <fullName evidence="1">Uncharacterized protein</fullName>
    </submittedName>
</protein>
<proteinExistence type="predicted"/>
<name>A0ACC2GXP5_DALPE</name>
<reference evidence="1" key="1">
    <citation type="submission" date="2021-05" db="EMBL/GenBank/DDBJ databases">
        <authorList>
            <person name="Pan Q."/>
            <person name="Jouanno E."/>
            <person name="Zahm M."/>
            <person name="Klopp C."/>
            <person name="Cabau C."/>
            <person name="Louis A."/>
            <person name="Berthelot C."/>
            <person name="Parey E."/>
            <person name="Roest Crollius H."/>
            <person name="Montfort J."/>
            <person name="Robinson-Rechavi M."/>
            <person name="Bouchez O."/>
            <person name="Lampietro C."/>
            <person name="Lopez Roques C."/>
            <person name="Donnadieu C."/>
            <person name="Postlethwait J."/>
            <person name="Bobe J."/>
            <person name="Dillon D."/>
            <person name="Chandos A."/>
            <person name="von Hippel F."/>
            <person name="Guiguen Y."/>
        </authorList>
    </citation>
    <scope>NUCLEOTIDE SEQUENCE</scope>
    <source>
        <strain evidence="1">YG-Jan2019</strain>
    </source>
</reference>
<organism evidence="1 2">
    <name type="scientific">Dallia pectoralis</name>
    <name type="common">Alaska blackfish</name>
    <dbReference type="NCBI Taxonomy" id="75939"/>
    <lineage>
        <taxon>Eukaryota</taxon>
        <taxon>Metazoa</taxon>
        <taxon>Chordata</taxon>
        <taxon>Craniata</taxon>
        <taxon>Vertebrata</taxon>
        <taxon>Euteleostomi</taxon>
        <taxon>Actinopterygii</taxon>
        <taxon>Neopterygii</taxon>
        <taxon>Teleostei</taxon>
        <taxon>Protacanthopterygii</taxon>
        <taxon>Esociformes</taxon>
        <taxon>Umbridae</taxon>
        <taxon>Dallia</taxon>
    </lineage>
</organism>
<keyword evidence="2" id="KW-1185">Reference proteome</keyword>
<accession>A0ACC2GXP5</accession>
<evidence type="ECO:0000313" key="1">
    <source>
        <dbReference type="EMBL" id="KAJ8008226.1"/>
    </source>
</evidence>
<evidence type="ECO:0000313" key="2">
    <source>
        <dbReference type="Proteomes" id="UP001157502"/>
    </source>
</evidence>